<evidence type="ECO:0000313" key="1">
    <source>
        <dbReference type="EMBL" id="QCD44438.1"/>
    </source>
</evidence>
<dbReference type="RefSeq" id="WP_171993564.1">
    <property type="nucleotide sequence ID" value="NZ_CP012542.1"/>
</dbReference>
<dbReference type="EMBL" id="CP012542">
    <property type="protein sequence ID" value="QCD44438.1"/>
    <property type="molecule type" value="Genomic_DNA"/>
</dbReference>
<accession>A0A6G5QFI7</accession>
<dbReference type="AlphaFoldDB" id="A0A6G5QFI7"/>
<reference evidence="1 2" key="1">
    <citation type="submission" date="2016-07" db="EMBL/GenBank/DDBJ databases">
        <title>Comparative genomics of the Campylobacter concisus group.</title>
        <authorList>
            <person name="Miller W.G."/>
            <person name="Yee E."/>
            <person name="Chapman M.H."/>
            <person name="Huynh S."/>
            <person name="Bono J.L."/>
            <person name="On S.L.W."/>
            <person name="StLeger J."/>
            <person name="Foster G."/>
            <person name="Parker C.T."/>
        </authorList>
    </citation>
    <scope>NUCLEOTIDE SEQUENCE [LARGE SCALE GENOMIC DNA]</scope>
    <source>
        <strain evidence="1 2">CCUG 21559</strain>
    </source>
</reference>
<keyword evidence="2" id="KW-1185">Reference proteome</keyword>
<evidence type="ECO:0000313" key="2">
    <source>
        <dbReference type="Proteomes" id="UP000503264"/>
    </source>
</evidence>
<sequence length="199" mass="23016">MKKAVFVVLISMVGLFGVDSDAVSVANRYFNAVLPVYDKYLADCLNGKIPNMANIQEAKCSIYTDEFDMLSKDAYNKIKKDFLRELNQDDVQSLNTIFMDANSMNADTIYNEQIGMPYLFKKIEHKIEFKPEIVSVRVADKSLETKKDYNVEVLFAVSNFKKLYNEVKPNYYTIMHDGILYLKCDNLEKMENCKIDPIY</sequence>
<organism evidence="1 2">
    <name type="scientific">Campylobacter mucosalis CCUG 21559</name>
    <dbReference type="NCBI Taxonomy" id="1032067"/>
    <lineage>
        <taxon>Bacteria</taxon>
        <taxon>Pseudomonadati</taxon>
        <taxon>Campylobacterota</taxon>
        <taxon>Epsilonproteobacteria</taxon>
        <taxon>Campylobacterales</taxon>
        <taxon>Campylobacteraceae</taxon>
        <taxon>Campylobacter</taxon>
    </lineage>
</organism>
<protein>
    <submittedName>
        <fullName evidence="1">Uncharacterized protein</fullName>
    </submittedName>
</protein>
<dbReference type="Proteomes" id="UP000503264">
    <property type="component" value="Chromosome"/>
</dbReference>
<proteinExistence type="predicted"/>
<gene>
    <name evidence="1" type="ORF">CMUC_0639</name>
</gene>
<name>A0A6G5QFI7_9BACT</name>